<keyword evidence="2" id="KW-1185">Reference proteome</keyword>
<dbReference type="AlphaFoldDB" id="A0AA36EM67"/>
<dbReference type="EMBL" id="OX465085">
    <property type="protein sequence ID" value="CAI9301089.1"/>
    <property type="molecule type" value="Genomic_DNA"/>
</dbReference>
<accession>A0AA36EM67</accession>
<evidence type="ECO:0000313" key="1">
    <source>
        <dbReference type="EMBL" id="CAI9301089.1"/>
    </source>
</evidence>
<organism evidence="1 2">
    <name type="scientific">Lactuca saligna</name>
    <name type="common">Willowleaf lettuce</name>
    <dbReference type="NCBI Taxonomy" id="75948"/>
    <lineage>
        <taxon>Eukaryota</taxon>
        <taxon>Viridiplantae</taxon>
        <taxon>Streptophyta</taxon>
        <taxon>Embryophyta</taxon>
        <taxon>Tracheophyta</taxon>
        <taxon>Spermatophyta</taxon>
        <taxon>Magnoliopsida</taxon>
        <taxon>eudicotyledons</taxon>
        <taxon>Gunneridae</taxon>
        <taxon>Pentapetalae</taxon>
        <taxon>asterids</taxon>
        <taxon>campanulids</taxon>
        <taxon>Asterales</taxon>
        <taxon>Asteraceae</taxon>
        <taxon>Cichorioideae</taxon>
        <taxon>Cichorieae</taxon>
        <taxon>Lactucinae</taxon>
        <taxon>Lactuca</taxon>
    </lineage>
</organism>
<reference evidence="1" key="1">
    <citation type="submission" date="2023-04" db="EMBL/GenBank/DDBJ databases">
        <authorList>
            <person name="Vijverberg K."/>
            <person name="Xiong W."/>
            <person name="Schranz E."/>
        </authorList>
    </citation>
    <scope>NUCLEOTIDE SEQUENCE</scope>
</reference>
<dbReference type="Proteomes" id="UP001177003">
    <property type="component" value="Chromosome 9"/>
</dbReference>
<evidence type="ECO:0000313" key="2">
    <source>
        <dbReference type="Proteomes" id="UP001177003"/>
    </source>
</evidence>
<gene>
    <name evidence="1" type="ORF">LSALG_LOCUS39669</name>
</gene>
<name>A0AA36EM67_LACSI</name>
<sequence length="167" mass="18073">MQTSKKVGMVPAEPSFCFVASSSSPMVILKKLFDHQGCIAGIKEGDDVAGVKGASWQNDCTKSRTRLFTRMGLHLLSSSVCFLFASIDSPNNPSHWPIATKFHGGSMIKLHHLYRSSVSALLSLVKASRIQLHIFQKSGMSCSIVIQSLSNSGSCISYHPQSLAMAI</sequence>
<proteinExistence type="predicted"/>
<protein>
    <submittedName>
        <fullName evidence="1">Uncharacterized protein</fullName>
    </submittedName>
</protein>